<dbReference type="EMBL" id="FLTS01000001">
    <property type="protein sequence ID" value="SBV37053.1"/>
    <property type="molecule type" value="Genomic_DNA"/>
</dbReference>
<evidence type="ECO:0000256" key="1">
    <source>
        <dbReference type="SAM" id="Phobius"/>
    </source>
</evidence>
<feature type="transmembrane region" description="Helical" evidence="1">
    <location>
        <begin position="289"/>
        <end position="306"/>
    </location>
</feature>
<organism evidence="2">
    <name type="scientific">uncultured Stenotrophomonas sp</name>
    <dbReference type="NCBI Taxonomy" id="165438"/>
    <lineage>
        <taxon>Bacteria</taxon>
        <taxon>Pseudomonadati</taxon>
        <taxon>Pseudomonadota</taxon>
        <taxon>Gammaproteobacteria</taxon>
        <taxon>Lysobacterales</taxon>
        <taxon>Lysobacteraceae</taxon>
        <taxon>Stenotrophomonas</taxon>
        <taxon>environmental samples</taxon>
    </lineage>
</organism>
<sequence length="871" mass="94535">MLLLFVGLLLAIAGAWFAMHPKRLDIHVGLDAPGGHLQVFPHLGGYSEITSRQTPLEGRGVHDYPLRLQAPKLPKVVRIDPGNARGAIDLQYIAFSDGHRKARIEGSRLRKAITLRHDLAWASPTGNLTAIGEDPWFEIAVPDDMLASSRSMRHAGWAACALGLLFGIGVMGFHARRIANVIHAAMRKRSWLWPPVAIAIAGIAVLSVLGLPPGGLLQDPLRGLRYGAQLFLAAALLSVIGAALLDLLGLSSRIPRFSRLFLWLTMGQCGLVAYLYLRSLLCSVGIAPVGAWEVWSIAALCGYRLWHGQRRRGSALPCRGLAMQLGMLAAICLVIADRELPRAVMLSSDPDTHAFLSRQILDLGFLPWSGDQVFDYPGGSAFLGAIWSWLSGLDPRNTITALPLIACFTGALLLAEAIAQRHPRPDAHAASLLTALALTAAAFLFPVVIQYAHMEGAGRQISFMFAAALPALWLGSDQGSVRAGKAIIVPAALVLLALAALNPIGPVMPGIVLGAFWLNASLRDKRFHPSLLAAPLAVLLLLLDPYYQGLFTGAGSNPKITVIAGYEALSGTEILANWPGYYLRWRELASLLFRLLPWHPLPTFALLLIAVGLPALLLGKRTFPARVVLSAMALVVVLLACAGLFFTLRTDPRGYLLADYFDFSITQYKAILLVLLASTAASAAIARGWTWRTLVIAGMGTAIIALGMRTQQEIMAGPRHAYCGSLGCVSENDKAVLEMMRKAMPRNSTREKVLLPNMFHRSSRELWVFPVAGARALPFSGTLEPAFFYYQGDRDFTSQAYMDNVCRQFNRSWLLQHRIGYIFLPESRASACIMGMESLTKSEKVIFHVGNAYLLRISTGSATPPQASPAP</sequence>
<evidence type="ECO:0008006" key="3">
    <source>
        <dbReference type="Google" id="ProtNLM"/>
    </source>
</evidence>
<feature type="transmembrane region" description="Helical" evidence="1">
    <location>
        <begin position="627"/>
        <end position="648"/>
    </location>
</feature>
<keyword evidence="1" id="KW-1133">Transmembrane helix</keyword>
<reference evidence="2" key="1">
    <citation type="submission" date="2016-03" db="EMBL/GenBank/DDBJ databases">
        <authorList>
            <person name="Ploux O."/>
        </authorList>
    </citation>
    <scope>NUCLEOTIDE SEQUENCE</scope>
    <source>
        <strain evidence="2">UC10</strain>
    </source>
</reference>
<feature type="transmembrane region" description="Helical" evidence="1">
    <location>
        <begin position="318"/>
        <end position="336"/>
    </location>
</feature>
<name>A0A1Y5Q4B0_9GAMM</name>
<feature type="transmembrane region" description="Helical" evidence="1">
    <location>
        <begin position="191"/>
        <end position="210"/>
    </location>
</feature>
<gene>
    <name evidence="2" type="ORF">STPYR_11983</name>
</gene>
<proteinExistence type="predicted"/>
<feature type="transmembrane region" description="Helical" evidence="1">
    <location>
        <begin position="693"/>
        <end position="710"/>
    </location>
</feature>
<protein>
    <recommendedName>
        <fullName evidence="3">Transmembrane protein</fullName>
    </recommendedName>
</protein>
<feature type="transmembrane region" description="Helical" evidence="1">
    <location>
        <begin position="668"/>
        <end position="686"/>
    </location>
</feature>
<feature type="transmembrane region" description="Helical" evidence="1">
    <location>
        <begin position="155"/>
        <end position="179"/>
    </location>
</feature>
<dbReference type="AlphaFoldDB" id="A0A1Y5Q4B0"/>
<evidence type="ECO:0000313" key="2">
    <source>
        <dbReference type="EMBL" id="SBV37053.1"/>
    </source>
</evidence>
<feature type="transmembrane region" description="Helical" evidence="1">
    <location>
        <begin position="260"/>
        <end position="277"/>
    </location>
</feature>
<feature type="transmembrane region" description="Helical" evidence="1">
    <location>
        <begin position="230"/>
        <end position="248"/>
    </location>
</feature>
<feature type="transmembrane region" description="Helical" evidence="1">
    <location>
        <begin position="487"/>
        <end position="518"/>
    </location>
</feature>
<feature type="transmembrane region" description="Helical" evidence="1">
    <location>
        <begin position="399"/>
        <end position="418"/>
    </location>
</feature>
<accession>A0A1Y5Q4B0</accession>
<feature type="transmembrane region" description="Helical" evidence="1">
    <location>
        <begin position="530"/>
        <end position="547"/>
    </location>
</feature>
<keyword evidence="1" id="KW-0472">Membrane</keyword>
<keyword evidence="1" id="KW-0812">Transmembrane</keyword>
<feature type="transmembrane region" description="Helical" evidence="1">
    <location>
        <begin position="430"/>
        <end position="451"/>
    </location>
</feature>
<feature type="transmembrane region" description="Helical" evidence="1">
    <location>
        <begin position="598"/>
        <end position="618"/>
    </location>
</feature>